<dbReference type="EMBL" id="CDMY01000226">
    <property type="protein sequence ID" value="CEL94764.1"/>
    <property type="molecule type" value="Genomic_DNA"/>
</dbReference>
<dbReference type="GO" id="GO:0005524">
    <property type="term" value="F:ATP binding"/>
    <property type="evidence" value="ECO:0007669"/>
    <property type="project" value="UniProtKB-KW"/>
</dbReference>
<keyword evidence="8" id="KW-0460">Magnesium</keyword>
<feature type="domain" description="Galactokinase N-terminal" evidence="12">
    <location>
        <begin position="31"/>
        <end position="79"/>
    </location>
</feature>
<dbReference type="InterPro" id="IPR006203">
    <property type="entry name" value="GHMP_knse_ATP-bd_CS"/>
</dbReference>
<dbReference type="PRINTS" id="PR00473">
    <property type="entry name" value="GALCTOKINASE"/>
</dbReference>
<evidence type="ECO:0000313" key="14">
    <source>
        <dbReference type="Proteomes" id="UP000041254"/>
    </source>
</evidence>
<dbReference type="GO" id="GO:0006012">
    <property type="term" value="P:galactose metabolic process"/>
    <property type="evidence" value="ECO:0007669"/>
    <property type="project" value="InterPro"/>
</dbReference>
<protein>
    <recommendedName>
        <fullName evidence="15">Galactokinase</fullName>
    </recommendedName>
</protein>
<evidence type="ECO:0000256" key="4">
    <source>
        <dbReference type="ARBA" id="ARBA00022723"/>
    </source>
</evidence>
<dbReference type="PRINTS" id="PR00959">
    <property type="entry name" value="MEVGALKINASE"/>
</dbReference>
<keyword evidence="7" id="KW-0067">ATP-binding</keyword>
<dbReference type="InterPro" id="IPR014721">
    <property type="entry name" value="Ribsml_uS5_D2-typ_fold_subgr"/>
</dbReference>
<organism evidence="13 14">
    <name type="scientific">Vitrella brassicaformis (strain CCMP3155)</name>
    <dbReference type="NCBI Taxonomy" id="1169540"/>
    <lineage>
        <taxon>Eukaryota</taxon>
        <taxon>Sar</taxon>
        <taxon>Alveolata</taxon>
        <taxon>Colpodellida</taxon>
        <taxon>Vitrellaceae</taxon>
        <taxon>Vitrella</taxon>
    </lineage>
</organism>
<dbReference type="STRING" id="1169540.A0A0G4EHA5"/>
<dbReference type="InterPro" id="IPR006204">
    <property type="entry name" value="GHMP_kinase_N_dom"/>
</dbReference>
<dbReference type="InterPro" id="IPR020568">
    <property type="entry name" value="Ribosomal_Su5_D2-typ_SF"/>
</dbReference>
<feature type="domain" description="GHMP kinase C-terminal" evidence="11">
    <location>
        <begin position="308"/>
        <end position="388"/>
    </location>
</feature>
<dbReference type="Pfam" id="PF08544">
    <property type="entry name" value="GHMP_kinases_C"/>
    <property type="match status" value="1"/>
</dbReference>
<dbReference type="Pfam" id="PF00288">
    <property type="entry name" value="GHMP_kinases_N"/>
    <property type="match status" value="1"/>
</dbReference>
<dbReference type="PROSITE" id="PS00627">
    <property type="entry name" value="GHMP_KINASES_ATP"/>
    <property type="match status" value="1"/>
</dbReference>
<dbReference type="PANTHER" id="PTHR10457">
    <property type="entry name" value="MEVALONATE KINASE/GALACTOKINASE"/>
    <property type="match status" value="1"/>
</dbReference>
<dbReference type="SUPFAM" id="SSF55060">
    <property type="entry name" value="GHMP Kinase, C-terminal domain"/>
    <property type="match status" value="1"/>
</dbReference>
<dbReference type="OMA" id="VMPCAIN"/>
<feature type="domain" description="GHMP kinase N-terminal" evidence="10">
    <location>
        <begin position="114"/>
        <end position="202"/>
    </location>
</feature>
<evidence type="ECO:0000256" key="8">
    <source>
        <dbReference type="ARBA" id="ARBA00022842"/>
    </source>
</evidence>
<reference evidence="13 14" key="1">
    <citation type="submission" date="2014-11" db="EMBL/GenBank/DDBJ databases">
        <authorList>
            <person name="Zhu J."/>
            <person name="Qi W."/>
            <person name="Song R."/>
        </authorList>
    </citation>
    <scope>NUCLEOTIDE SEQUENCE [LARGE SCALE GENOMIC DNA]</scope>
</reference>
<proteinExistence type="inferred from homology"/>
<dbReference type="PhylomeDB" id="A0A0G4EHA5"/>
<dbReference type="InterPro" id="IPR036554">
    <property type="entry name" value="GHMP_kinase_C_sf"/>
</dbReference>
<evidence type="ECO:0008006" key="15">
    <source>
        <dbReference type="Google" id="ProtNLM"/>
    </source>
</evidence>
<dbReference type="SUPFAM" id="SSF54211">
    <property type="entry name" value="Ribosomal protein S5 domain 2-like"/>
    <property type="match status" value="1"/>
</dbReference>
<dbReference type="Proteomes" id="UP000041254">
    <property type="component" value="Unassembled WGS sequence"/>
</dbReference>
<evidence type="ECO:0000256" key="7">
    <source>
        <dbReference type="ARBA" id="ARBA00022840"/>
    </source>
</evidence>
<evidence type="ECO:0000256" key="5">
    <source>
        <dbReference type="ARBA" id="ARBA00022741"/>
    </source>
</evidence>
<evidence type="ECO:0000256" key="9">
    <source>
        <dbReference type="ARBA" id="ARBA00023277"/>
    </source>
</evidence>
<comment type="similarity">
    <text evidence="1">Belongs to the GHMP kinase family. GalK subfamily.</text>
</comment>
<name>A0A0G4EHA5_VITBC</name>
<keyword evidence="5" id="KW-0547">Nucleotide-binding</keyword>
<dbReference type="AlphaFoldDB" id="A0A0G4EHA5"/>
<keyword evidence="14" id="KW-1185">Reference proteome</keyword>
<dbReference type="InParanoid" id="A0A0G4EHA5"/>
<evidence type="ECO:0000256" key="1">
    <source>
        <dbReference type="ARBA" id="ARBA00006566"/>
    </source>
</evidence>
<dbReference type="VEuPathDB" id="CryptoDB:Vbra_11698"/>
<dbReference type="InterPro" id="IPR019539">
    <property type="entry name" value="GalKase_N"/>
</dbReference>
<dbReference type="InterPro" id="IPR000705">
    <property type="entry name" value="Galactokinase"/>
</dbReference>
<dbReference type="OrthoDB" id="275179at2759"/>
<evidence type="ECO:0000256" key="3">
    <source>
        <dbReference type="ARBA" id="ARBA00022679"/>
    </source>
</evidence>
<dbReference type="Pfam" id="PF10509">
    <property type="entry name" value="GalKase_gal_bdg"/>
    <property type="match status" value="1"/>
</dbReference>
<evidence type="ECO:0000259" key="12">
    <source>
        <dbReference type="Pfam" id="PF10509"/>
    </source>
</evidence>
<dbReference type="GO" id="GO:0046872">
    <property type="term" value="F:metal ion binding"/>
    <property type="evidence" value="ECO:0007669"/>
    <property type="project" value="UniProtKB-KW"/>
</dbReference>
<keyword evidence="2" id="KW-0963">Cytoplasm</keyword>
<evidence type="ECO:0000259" key="11">
    <source>
        <dbReference type="Pfam" id="PF08544"/>
    </source>
</evidence>
<dbReference type="FunFam" id="3.30.70.890:FF:000001">
    <property type="entry name" value="Galactokinase"/>
    <property type="match status" value="1"/>
</dbReference>
<gene>
    <name evidence="13" type="ORF">Vbra_11698</name>
</gene>
<evidence type="ECO:0000256" key="6">
    <source>
        <dbReference type="ARBA" id="ARBA00022777"/>
    </source>
</evidence>
<keyword evidence="9" id="KW-0119">Carbohydrate metabolism</keyword>
<dbReference type="PIRSF" id="PIRSF000530">
    <property type="entry name" value="Galactokinase"/>
    <property type="match status" value="1"/>
</dbReference>
<evidence type="ECO:0000256" key="2">
    <source>
        <dbReference type="ARBA" id="ARBA00022490"/>
    </source>
</evidence>
<dbReference type="NCBIfam" id="TIGR00131">
    <property type="entry name" value="gal_kin"/>
    <property type="match status" value="1"/>
</dbReference>
<dbReference type="InterPro" id="IPR013750">
    <property type="entry name" value="GHMP_kinase_C_dom"/>
</dbReference>
<dbReference type="Gene3D" id="3.30.70.890">
    <property type="entry name" value="GHMP kinase, C-terminal domain"/>
    <property type="match status" value="1"/>
</dbReference>
<evidence type="ECO:0000259" key="10">
    <source>
        <dbReference type="Pfam" id="PF00288"/>
    </source>
</evidence>
<keyword evidence="6" id="KW-0418">Kinase</keyword>
<dbReference type="Gene3D" id="3.30.230.10">
    <property type="match status" value="1"/>
</dbReference>
<keyword evidence="4" id="KW-0479">Metal-binding</keyword>
<dbReference type="InterPro" id="IPR006206">
    <property type="entry name" value="Mevalonate/galactokinase"/>
</dbReference>
<dbReference type="GO" id="GO:0005829">
    <property type="term" value="C:cytosol"/>
    <property type="evidence" value="ECO:0007669"/>
    <property type="project" value="TreeGrafter"/>
</dbReference>
<dbReference type="PANTHER" id="PTHR10457:SF7">
    <property type="entry name" value="GALACTOKINASE-RELATED"/>
    <property type="match status" value="1"/>
</dbReference>
<evidence type="ECO:0000313" key="13">
    <source>
        <dbReference type="EMBL" id="CEL94764.1"/>
    </source>
</evidence>
<keyword evidence="3" id="KW-0808">Transferase</keyword>
<dbReference type="FunFam" id="3.30.230.10:FF:000017">
    <property type="entry name" value="Galactokinase"/>
    <property type="match status" value="1"/>
</dbReference>
<accession>A0A0G4EHA5</accession>
<dbReference type="GO" id="GO:0004335">
    <property type="term" value="F:galactokinase activity"/>
    <property type="evidence" value="ECO:0007669"/>
    <property type="project" value="InterPro"/>
</dbReference>
<sequence length="425" mass="45853">MGNLMGGSTGDKPESTKVVAPDGACEEAIAVFKDKFKSAPTIVVAAPGRVNMIGEHTDYQEGFVFPIALDRKCVIALAPTSKGYRIYSREVKDTLQVDTLPEQPQDGDVPWWSYVVGAMRIYCDAVKKPLPEGFDAVVLTTVPLGGGLSSSAAVEVASATAMEVAVGVSMAPMEKAVCCQKAEHEWAKMPCGLMDQAISCCGRAKHAMLLDCRSKQPSLVPMEADDIDVLIIDSAVRHALVDGAYSTRKNQCQKAVEIVQKKHPKVTMLRDVTLAMLEDAKAAGEIDDETFRRASHVVAENDRCLQFADKLKAKDWKAAGTLMYESHASLRDNFEVSTPEIDRIVELAREQPGAYGARITGGGFGGCVVCLVDKTKSDAVKDTVLAEYSKFLETVKASAEAGLKVDEPRAFLAEPSDGAHIYKTE</sequence>